<sequence>MSTHVDETLVRLLRQGWRGETATDLMREAAARIEALTSAPDRTNRSEHVLSGQDSGECERGDHEACDGTTPGWECLCSCHPDRPDGGQ</sequence>
<dbReference type="EMBL" id="JAVDUM010000009">
    <property type="protein sequence ID" value="MDR6867511.1"/>
    <property type="molecule type" value="Genomic_DNA"/>
</dbReference>
<name>A0ABU1SD25_9MICO</name>
<evidence type="ECO:0000256" key="1">
    <source>
        <dbReference type="SAM" id="MobiDB-lite"/>
    </source>
</evidence>
<feature type="region of interest" description="Disordered" evidence="1">
    <location>
        <begin position="38"/>
        <end position="63"/>
    </location>
</feature>
<evidence type="ECO:0000313" key="2">
    <source>
        <dbReference type="EMBL" id="MDR6867511.1"/>
    </source>
</evidence>
<protein>
    <submittedName>
        <fullName evidence="2">Uncharacterized protein</fullName>
    </submittedName>
</protein>
<dbReference type="Proteomes" id="UP001259347">
    <property type="component" value="Unassembled WGS sequence"/>
</dbReference>
<evidence type="ECO:0000313" key="3">
    <source>
        <dbReference type="Proteomes" id="UP001259347"/>
    </source>
</evidence>
<keyword evidence="3" id="KW-1185">Reference proteome</keyword>
<proteinExistence type="predicted"/>
<gene>
    <name evidence="2" type="ORF">J2Y69_002115</name>
</gene>
<accession>A0ABU1SD25</accession>
<organism evidence="2 3">
    <name type="scientific">Microbacterium resistens</name>
    <dbReference type="NCBI Taxonomy" id="156977"/>
    <lineage>
        <taxon>Bacteria</taxon>
        <taxon>Bacillati</taxon>
        <taxon>Actinomycetota</taxon>
        <taxon>Actinomycetes</taxon>
        <taxon>Micrococcales</taxon>
        <taxon>Microbacteriaceae</taxon>
        <taxon>Microbacterium</taxon>
    </lineage>
</organism>
<comment type="caution">
    <text evidence="2">The sequence shown here is derived from an EMBL/GenBank/DDBJ whole genome shotgun (WGS) entry which is preliminary data.</text>
</comment>
<reference evidence="2 3" key="1">
    <citation type="submission" date="2023-07" db="EMBL/GenBank/DDBJ databases">
        <title>Sorghum-associated microbial communities from plants grown in Nebraska, USA.</title>
        <authorList>
            <person name="Schachtman D."/>
        </authorList>
    </citation>
    <scope>NUCLEOTIDE SEQUENCE [LARGE SCALE GENOMIC DNA]</scope>
    <source>
        <strain evidence="2 3">2980</strain>
    </source>
</reference>